<proteinExistence type="predicted"/>
<organism evidence="3 4">
    <name type="scientific">Candidatus Synechococcus calcipolaris G9</name>
    <dbReference type="NCBI Taxonomy" id="1497997"/>
    <lineage>
        <taxon>Bacteria</taxon>
        <taxon>Bacillati</taxon>
        <taxon>Cyanobacteriota</taxon>
        <taxon>Cyanophyceae</taxon>
        <taxon>Synechococcales</taxon>
        <taxon>Synechococcaceae</taxon>
        <taxon>Synechococcus</taxon>
    </lineage>
</organism>
<evidence type="ECO:0000313" key="4">
    <source>
        <dbReference type="Proteomes" id="UP001154265"/>
    </source>
</evidence>
<dbReference type="EMBL" id="JAKKUT010000002">
    <property type="protein sequence ID" value="MDG2991595.1"/>
    <property type="molecule type" value="Genomic_DNA"/>
</dbReference>
<dbReference type="RefSeq" id="WP_277867458.1">
    <property type="nucleotide sequence ID" value="NZ_JAKKUT010000002.1"/>
</dbReference>
<evidence type="ECO:0000256" key="1">
    <source>
        <dbReference type="SAM" id="MobiDB-lite"/>
    </source>
</evidence>
<keyword evidence="4" id="KW-1185">Reference proteome</keyword>
<reference evidence="3" key="2">
    <citation type="submission" date="2022-01" db="EMBL/GenBank/DDBJ databases">
        <authorList>
            <person name="Zivanovic Y."/>
            <person name="Moreira D."/>
            <person name="Lopez-Garcia P."/>
        </authorList>
    </citation>
    <scope>NUCLEOTIDE SEQUENCE</scope>
    <source>
        <strain evidence="3">G9</strain>
    </source>
</reference>
<accession>A0ABT6F196</accession>
<comment type="caution">
    <text evidence="3">The sequence shown here is derived from an EMBL/GenBank/DDBJ whole genome shotgun (WGS) entry which is preliminary data.</text>
</comment>
<protein>
    <submittedName>
        <fullName evidence="3">Uncharacterized protein</fullName>
    </submittedName>
</protein>
<reference evidence="3" key="1">
    <citation type="journal article" date="2022" name="Genome Biol. Evol.">
        <title>A New Gene Family Diagnostic for Intracellular Biomineralization of Amorphous Ca Carbonates by Cyanobacteria.</title>
        <authorList>
            <person name="Benzerara K."/>
            <person name="Duprat E."/>
            <person name="Bitard-Feildel T."/>
            <person name="Caumes G."/>
            <person name="Cassier-Chauvat C."/>
            <person name="Chauvat F."/>
            <person name="Dezi M."/>
            <person name="Diop S.I."/>
            <person name="Gaschignard G."/>
            <person name="Gorgen S."/>
            <person name="Gugger M."/>
            <person name="Lopez-Garcia P."/>
            <person name="Millet M."/>
            <person name="Skouri-Panet F."/>
            <person name="Moreira D."/>
            <person name="Callebaut I."/>
        </authorList>
    </citation>
    <scope>NUCLEOTIDE SEQUENCE</scope>
    <source>
        <strain evidence="3">G9</strain>
    </source>
</reference>
<keyword evidence="2" id="KW-0732">Signal</keyword>
<sequence length="100" mass="10778">MNSFSSLLLATLMMIAPAIAVRAQTMPVSPQPQDGFADSAAIGTINVSPDLRSALEGPQNPSYDQYQMIQVESAAANSINQNTQADVQRPPRARLMNVEF</sequence>
<gene>
    <name evidence="3" type="ORF">L3556_11730</name>
</gene>
<feature type="region of interest" description="Disordered" evidence="1">
    <location>
        <begin position="80"/>
        <end position="100"/>
    </location>
</feature>
<evidence type="ECO:0000313" key="3">
    <source>
        <dbReference type="EMBL" id="MDG2991595.1"/>
    </source>
</evidence>
<feature type="signal peptide" evidence="2">
    <location>
        <begin position="1"/>
        <end position="20"/>
    </location>
</feature>
<feature type="chain" id="PRO_5045570592" evidence="2">
    <location>
        <begin position="21"/>
        <end position="100"/>
    </location>
</feature>
<evidence type="ECO:0000256" key="2">
    <source>
        <dbReference type="SAM" id="SignalP"/>
    </source>
</evidence>
<dbReference type="Proteomes" id="UP001154265">
    <property type="component" value="Unassembled WGS sequence"/>
</dbReference>
<name>A0ABT6F196_9SYNE</name>